<feature type="compositionally biased region" description="Basic and acidic residues" evidence="1">
    <location>
        <begin position="16"/>
        <end position="28"/>
    </location>
</feature>
<dbReference type="AlphaFoldDB" id="A0A6J4R0Z8"/>
<feature type="compositionally biased region" description="Basic residues" evidence="1">
    <location>
        <begin position="83"/>
        <end position="92"/>
    </location>
</feature>
<feature type="non-terminal residue" evidence="2">
    <location>
        <position position="1"/>
    </location>
</feature>
<dbReference type="EMBL" id="CADCVJ010000002">
    <property type="protein sequence ID" value="CAA9461003.1"/>
    <property type="molecule type" value="Genomic_DNA"/>
</dbReference>
<feature type="region of interest" description="Disordered" evidence="1">
    <location>
        <begin position="1"/>
        <end position="217"/>
    </location>
</feature>
<feature type="non-terminal residue" evidence="2">
    <location>
        <position position="217"/>
    </location>
</feature>
<feature type="compositionally biased region" description="Low complexity" evidence="1">
    <location>
        <begin position="47"/>
        <end position="64"/>
    </location>
</feature>
<protein>
    <submittedName>
        <fullName evidence="2">Uncharacterized protein</fullName>
    </submittedName>
</protein>
<feature type="compositionally biased region" description="Low complexity" evidence="1">
    <location>
        <begin position="71"/>
        <end position="82"/>
    </location>
</feature>
<reference evidence="2" key="1">
    <citation type="submission" date="2020-02" db="EMBL/GenBank/DDBJ databases">
        <authorList>
            <person name="Meier V. D."/>
        </authorList>
    </citation>
    <scope>NUCLEOTIDE SEQUENCE</scope>
    <source>
        <strain evidence="2">AVDCRST_MAG38</strain>
    </source>
</reference>
<accession>A0A6J4R0Z8</accession>
<evidence type="ECO:0000256" key="1">
    <source>
        <dbReference type="SAM" id="MobiDB-lite"/>
    </source>
</evidence>
<gene>
    <name evidence="2" type="ORF">AVDCRST_MAG38-11</name>
</gene>
<evidence type="ECO:0000313" key="2">
    <source>
        <dbReference type="EMBL" id="CAA9461003.1"/>
    </source>
</evidence>
<sequence>VRARSRGPRARPLAARADRGLLARGDLRARRRRRAPGRSGDHRAGRARLALPRRAGGAARPLGAHFRRPAPRAAADALGAAPRQRRGRRPQRPVRDPLGRRTLAGRPPGGVGGFVGRALGARRRRIGRARREPGRHPAPRGRGGVVDPSRAADRRGAGAPAQPHVDAGGAGMALRNRTGDAGLRARRPRLVAGGRRGLARRGRRGAASPRPRAERLM</sequence>
<organism evidence="2">
    <name type="scientific">uncultured Solirubrobacteraceae bacterium</name>
    <dbReference type="NCBI Taxonomy" id="1162706"/>
    <lineage>
        <taxon>Bacteria</taxon>
        <taxon>Bacillati</taxon>
        <taxon>Actinomycetota</taxon>
        <taxon>Thermoleophilia</taxon>
        <taxon>Solirubrobacterales</taxon>
        <taxon>Solirubrobacteraceae</taxon>
        <taxon>environmental samples</taxon>
    </lineage>
</organism>
<name>A0A6J4R0Z8_9ACTN</name>
<proteinExistence type="predicted"/>